<proteinExistence type="predicted"/>
<evidence type="ECO:0000256" key="1">
    <source>
        <dbReference type="ARBA" id="ARBA00022801"/>
    </source>
</evidence>
<evidence type="ECO:0000259" key="2">
    <source>
        <dbReference type="SMART" id="SM00646"/>
    </source>
</evidence>
<dbReference type="PANTHER" id="PTHR30404:SF0">
    <property type="entry name" value="N-ACETYLMURAMOYL-L-ALANINE AMIDASE AMIC"/>
    <property type="match status" value="1"/>
</dbReference>
<organism evidence="3">
    <name type="scientific">bioreactor metagenome</name>
    <dbReference type="NCBI Taxonomy" id="1076179"/>
    <lineage>
        <taxon>unclassified sequences</taxon>
        <taxon>metagenomes</taxon>
        <taxon>ecological metagenomes</taxon>
    </lineage>
</organism>
<dbReference type="SUPFAM" id="SSF53187">
    <property type="entry name" value="Zn-dependent exopeptidases"/>
    <property type="match status" value="1"/>
</dbReference>
<gene>
    <name evidence="3" type="primary">cwlD_13</name>
    <name evidence="3" type="ORF">SDC9_212495</name>
</gene>
<dbReference type="Pfam" id="PF01520">
    <property type="entry name" value="Amidase_3"/>
    <property type="match status" value="1"/>
</dbReference>
<dbReference type="EMBL" id="VSSQ01145999">
    <property type="protein sequence ID" value="MPN64719.1"/>
    <property type="molecule type" value="Genomic_DNA"/>
</dbReference>
<name>A0A645JPQ4_9ZZZZ</name>
<dbReference type="InterPro" id="IPR002508">
    <property type="entry name" value="MurNAc-LAA_cat"/>
</dbReference>
<dbReference type="EC" id="3.5.1.28" evidence="3"/>
<dbReference type="SMART" id="SM00646">
    <property type="entry name" value="Ami_3"/>
    <property type="match status" value="1"/>
</dbReference>
<protein>
    <submittedName>
        <fullName evidence="3">Germination-specific N-acetylmuramoyl-L-alanine amidase</fullName>
        <ecNumber evidence="3">3.5.1.28</ecNumber>
    </submittedName>
</protein>
<dbReference type="AlphaFoldDB" id="A0A645JPQ4"/>
<dbReference type="InterPro" id="IPR050695">
    <property type="entry name" value="N-acetylmuramoyl_amidase_3"/>
</dbReference>
<dbReference type="GO" id="GO:0030288">
    <property type="term" value="C:outer membrane-bounded periplasmic space"/>
    <property type="evidence" value="ECO:0007669"/>
    <property type="project" value="TreeGrafter"/>
</dbReference>
<dbReference type="Gene3D" id="3.40.630.40">
    <property type="entry name" value="Zn-dependent exopeptidases"/>
    <property type="match status" value="1"/>
</dbReference>
<evidence type="ECO:0000313" key="3">
    <source>
        <dbReference type="EMBL" id="MPN64719.1"/>
    </source>
</evidence>
<feature type="domain" description="MurNAc-LAA" evidence="2">
    <location>
        <begin position="4"/>
        <end position="113"/>
    </location>
</feature>
<dbReference type="GO" id="GO:0008745">
    <property type="term" value="F:N-acetylmuramoyl-L-alanine amidase activity"/>
    <property type="evidence" value="ECO:0007669"/>
    <property type="project" value="UniProtKB-EC"/>
</dbReference>
<dbReference type="GO" id="GO:0009253">
    <property type="term" value="P:peptidoglycan catabolic process"/>
    <property type="evidence" value="ECO:0007669"/>
    <property type="project" value="InterPro"/>
</dbReference>
<keyword evidence="1 3" id="KW-0378">Hydrolase</keyword>
<sequence>MKRTEIINTSGASLFVSIHCNAIRDERQKGAQVFYGNADNKGLAEPAQRALKSFPQGNRRQAKQDNDIIMLKATTVPGILVETGYITNKPESALLADASYQQKLAEQIAKALAYHLSQNVAR</sequence>
<comment type="caution">
    <text evidence="3">The sequence shown here is derived from an EMBL/GenBank/DDBJ whole genome shotgun (WGS) entry which is preliminary data.</text>
</comment>
<reference evidence="3" key="1">
    <citation type="submission" date="2019-08" db="EMBL/GenBank/DDBJ databases">
        <authorList>
            <person name="Kucharzyk K."/>
            <person name="Murdoch R.W."/>
            <person name="Higgins S."/>
            <person name="Loffler F."/>
        </authorList>
    </citation>
    <scope>NUCLEOTIDE SEQUENCE</scope>
</reference>
<accession>A0A645JPQ4</accession>
<dbReference type="PANTHER" id="PTHR30404">
    <property type="entry name" value="N-ACETYLMURAMOYL-L-ALANINE AMIDASE"/>
    <property type="match status" value="1"/>
</dbReference>
<dbReference type="CDD" id="cd02696">
    <property type="entry name" value="MurNAc-LAA"/>
    <property type="match status" value="1"/>
</dbReference>